<organism evidence="2 3">
    <name type="scientific">Photobacterium galatheae</name>
    <dbReference type="NCBI Taxonomy" id="1654360"/>
    <lineage>
        <taxon>Bacteria</taxon>
        <taxon>Pseudomonadati</taxon>
        <taxon>Pseudomonadota</taxon>
        <taxon>Gammaproteobacteria</taxon>
        <taxon>Vibrionales</taxon>
        <taxon>Vibrionaceae</taxon>
        <taxon>Photobacterium</taxon>
    </lineage>
</organism>
<dbReference type="GO" id="GO:0016747">
    <property type="term" value="F:acyltransferase activity, transferring groups other than amino-acyl groups"/>
    <property type="evidence" value="ECO:0007669"/>
    <property type="project" value="InterPro"/>
</dbReference>
<feature type="domain" description="N-acetyltransferase" evidence="1">
    <location>
        <begin position="1"/>
        <end position="139"/>
    </location>
</feature>
<dbReference type="STRING" id="1654360.EA58_09810"/>
<dbReference type="RefSeq" id="WP_036751714.1">
    <property type="nucleotide sequence ID" value="NZ_JAGSGC010000001.1"/>
</dbReference>
<reference evidence="2 3" key="1">
    <citation type="submission" date="2014-04" db="EMBL/GenBank/DDBJ databases">
        <title>Draft genome sequence of Photobacterium halotolerans S2753: a solonamide, ngercheumicin and holomycin producer.</title>
        <authorList>
            <person name="Machado H.R."/>
            <person name="Gram L."/>
        </authorList>
    </citation>
    <scope>NUCLEOTIDE SEQUENCE [LARGE SCALE GENOMIC DNA]</scope>
    <source>
        <strain evidence="2 3">S2753</strain>
    </source>
</reference>
<dbReference type="InterPro" id="IPR016181">
    <property type="entry name" value="Acyl_CoA_acyltransferase"/>
</dbReference>
<dbReference type="OrthoDB" id="9787920at2"/>
<dbReference type="SUPFAM" id="SSF55729">
    <property type="entry name" value="Acyl-CoA N-acyltransferases (Nat)"/>
    <property type="match status" value="1"/>
</dbReference>
<keyword evidence="3" id="KW-1185">Reference proteome</keyword>
<evidence type="ECO:0000313" key="2">
    <source>
        <dbReference type="EMBL" id="KDM91795.1"/>
    </source>
</evidence>
<sequence length="151" mass="17451">MNFDFTFSPSEDEISEIYHGLVEFNGPHFPDLDEKGMACFIRDESGEILGGLTGKLLFTTFHVNFFWLSESIRGLGHGRKLIQHVESEVKKFGAINIYLDTYTFQAPQFYEKLGFKEVGRYTDYPRSGVDKIFYQKRLVHNEQSSDSDTEL</sequence>
<accession>A0A066RMX0</accession>
<dbReference type="Proteomes" id="UP000027192">
    <property type="component" value="Unassembled WGS sequence"/>
</dbReference>
<dbReference type="Pfam" id="PF00583">
    <property type="entry name" value="Acetyltransf_1"/>
    <property type="match status" value="1"/>
</dbReference>
<dbReference type="CDD" id="cd04301">
    <property type="entry name" value="NAT_SF"/>
    <property type="match status" value="1"/>
</dbReference>
<protein>
    <submittedName>
        <fullName evidence="2">Histone acetyltransferase</fullName>
    </submittedName>
</protein>
<proteinExistence type="predicted"/>
<keyword evidence="2" id="KW-0808">Transferase</keyword>
<dbReference type="EMBL" id="JMIB01000018">
    <property type="protein sequence ID" value="KDM91795.1"/>
    <property type="molecule type" value="Genomic_DNA"/>
</dbReference>
<dbReference type="InterPro" id="IPR000182">
    <property type="entry name" value="GNAT_dom"/>
</dbReference>
<dbReference type="AlphaFoldDB" id="A0A066RMX0"/>
<comment type="caution">
    <text evidence="2">The sequence shown here is derived from an EMBL/GenBank/DDBJ whole genome shotgun (WGS) entry which is preliminary data.</text>
</comment>
<dbReference type="Gene3D" id="3.40.630.30">
    <property type="match status" value="1"/>
</dbReference>
<dbReference type="PROSITE" id="PS51186">
    <property type="entry name" value="GNAT"/>
    <property type="match status" value="1"/>
</dbReference>
<gene>
    <name evidence="2" type="ORF">EA58_09810</name>
</gene>
<name>A0A066RMX0_9GAMM</name>
<evidence type="ECO:0000259" key="1">
    <source>
        <dbReference type="PROSITE" id="PS51186"/>
    </source>
</evidence>
<evidence type="ECO:0000313" key="3">
    <source>
        <dbReference type="Proteomes" id="UP000027192"/>
    </source>
</evidence>